<evidence type="ECO:0000256" key="4">
    <source>
        <dbReference type="HAMAP-Rule" id="MF_01609"/>
    </source>
</evidence>
<dbReference type="SUPFAM" id="SSF55931">
    <property type="entry name" value="Glutamine synthetase/guanido kinase"/>
    <property type="match status" value="1"/>
</dbReference>
<dbReference type="EC" id="6.3.2.2" evidence="4"/>
<comment type="caution">
    <text evidence="6">The sequence shown here is derived from an EMBL/GenBank/DDBJ whole genome shotgun (WGS) entry which is preliminary data.</text>
</comment>
<name>A0A3E0WHG6_9GAMM</name>
<dbReference type="OrthoDB" id="9769628at2"/>
<comment type="catalytic activity">
    <reaction evidence="4">
        <text>L-cysteine + L-glutamate + ATP = gamma-L-glutamyl-L-cysteine + ADP + phosphate + H(+)</text>
        <dbReference type="Rhea" id="RHEA:13285"/>
        <dbReference type="ChEBI" id="CHEBI:15378"/>
        <dbReference type="ChEBI" id="CHEBI:29985"/>
        <dbReference type="ChEBI" id="CHEBI:30616"/>
        <dbReference type="ChEBI" id="CHEBI:35235"/>
        <dbReference type="ChEBI" id="CHEBI:43474"/>
        <dbReference type="ChEBI" id="CHEBI:58173"/>
        <dbReference type="ChEBI" id="CHEBI:456216"/>
        <dbReference type="EC" id="6.3.2.2"/>
    </reaction>
</comment>
<dbReference type="NCBIfam" id="TIGR02050">
    <property type="entry name" value="gshA_cyan_rel"/>
    <property type="match status" value="1"/>
</dbReference>
<comment type="function">
    <text evidence="4">ATP-dependent carboxylate-amine ligase which exhibits weak glutamate--cysteine ligase activity.</text>
</comment>
<dbReference type="GO" id="GO:0042398">
    <property type="term" value="P:modified amino acid biosynthetic process"/>
    <property type="evidence" value="ECO:0007669"/>
    <property type="project" value="InterPro"/>
</dbReference>
<dbReference type="GO" id="GO:0004357">
    <property type="term" value="F:glutamate-cysteine ligase activity"/>
    <property type="evidence" value="ECO:0007669"/>
    <property type="project" value="UniProtKB-EC"/>
</dbReference>
<dbReference type="RefSeq" id="WP_116303526.1">
    <property type="nucleotide sequence ID" value="NZ_NFZV01000023.1"/>
</dbReference>
<dbReference type="InterPro" id="IPR011793">
    <property type="entry name" value="YbdK"/>
</dbReference>
<dbReference type="InterPro" id="IPR050141">
    <property type="entry name" value="GCL_type2/YbdK_subfam"/>
</dbReference>
<feature type="region of interest" description="Disordered" evidence="5">
    <location>
        <begin position="365"/>
        <end position="395"/>
    </location>
</feature>
<comment type="similarity">
    <text evidence="4">Belongs to the glutamate--cysteine ligase type 2 family. YbdK subfamily.</text>
</comment>
<dbReference type="InterPro" id="IPR014746">
    <property type="entry name" value="Gln_synth/guanido_kin_cat_dom"/>
</dbReference>
<dbReference type="GO" id="GO:0005524">
    <property type="term" value="F:ATP binding"/>
    <property type="evidence" value="ECO:0007669"/>
    <property type="project" value="UniProtKB-KW"/>
</dbReference>
<dbReference type="InterPro" id="IPR006336">
    <property type="entry name" value="GCS2"/>
</dbReference>
<accession>A0A3E0WHG6</accession>
<dbReference type="HAMAP" id="MF_01609">
    <property type="entry name" value="Glu_cys_ligase_2"/>
    <property type="match status" value="1"/>
</dbReference>
<dbReference type="PANTHER" id="PTHR36510:SF1">
    <property type="entry name" value="GLUTAMATE--CYSTEINE LIGASE 2-RELATED"/>
    <property type="match status" value="1"/>
</dbReference>
<evidence type="ECO:0000313" key="6">
    <source>
        <dbReference type="EMBL" id="RFA32344.1"/>
    </source>
</evidence>
<reference evidence="7" key="1">
    <citation type="submission" date="2017-05" db="EMBL/GenBank/DDBJ databases">
        <authorList>
            <person name="Sharma S."/>
            <person name="Sidhu C."/>
            <person name="Pinnaka A.K."/>
        </authorList>
    </citation>
    <scope>NUCLEOTIDE SEQUENCE [LARGE SCALE GENOMIC DNA]</scope>
    <source>
        <strain evidence="7">AK93</strain>
    </source>
</reference>
<organism evidence="6 7">
    <name type="scientific">Alkalilimnicola ehrlichii</name>
    <dbReference type="NCBI Taxonomy" id="351052"/>
    <lineage>
        <taxon>Bacteria</taxon>
        <taxon>Pseudomonadati</taxon>
        <taxon>Pseudomonadota</taxon>
        <taxon>Gammaproteobacteria</taxon>
        <taxon>Chromatiales</taxon>
        <taxon>Ectothiorhodospiraceae</taxon>
        <taxon>Alkalilimnicola</taxon>
    </lineage>
</organism>
<dbReference type="Pfam" id="PF04107">
    <property type="entry name" value="GCS2"/>
    <property type="match status" value="1"/>
</dbReference>
<dbReference type="AlphaFoldDB" id="A0A3E0WHG6"/>
<evidence type="ECO:0000313" key="7">
    <source>
        <dbReference type="Proteomes" id="UP000256763"/>
    </source>
</evidence>
<evidence type="ECO:0000256" key="2">
    <source>
        <dbReference type="ARBA" id="ARBA00022741"/>
    </source>
</evidence>
<dbReference type="EMBL" id="NFZW01000030">
    <property type="protein sequence ID" value="RFA32344.1"/>
    <property type="molecule type" value="Genomic_DNA"/>
</dbReference>
<keyword evidence="2 4" id="KW-0547">Nucleotide-binding</keyword>
<dbReference type="PANTHER" id="PTHR36510">
    <property type="entry name" value="GLUTAMATE--CYSTEINE LIGASE 2-RELATED"/>
    <property type="match status" value="1"/>
</dbReference>
<dbReference type="Proteomes" id="UP000256763">
    <property type="component" value="Unassembled WGS sequence"/>
</dbReference>
<evidence type="ECO:0000256" key="5">
    <source>
        <dbReference type="SAM" id="MobiDB-lite"/>
    </source>
</evidence>
<keyword evidence="7" id="KW-1185">Reference proteome</keyword>
<sequence length="395" mass="44495">MEFKASPATSLGAEVELQLLDRNSLDLVDGILPLLQRCPDTTYIKPEYLQFTVEVASKVCHHPHELEEHLLTQIRMLNHTAYDLGMKLAALGTHPFCSRLGHVTPSPRYARVEADTGYVGYTQITYAMHVHIGIGSGDEAIRLLRRMRPYLSVLLAIAANSPYWRGLDTGFASYRQRVLMEAHAFGTPPQLDSWEAFEALVRVSERAHIFESFSDMHWDLRPRPDYGTLELRVTDIQPTVHENVALAATVQALANYLRSEHWQDGPLLELPLWLELENHYRASHLGLDAVGVVDTYGNTRPMTDLALDLLERIRPYAQEADTDNYLDCIQTLVANGGNCRRQRAVFNQTHTLKPVVAHAVSRLEEELQDSAAPPSGHVQATSPLHRPGAQHRHWS</sequence>
<evidence type="ECO:0000256" key="1">
    <source>
        <dbReference type="ARBA" id="ARBA00022598"/>
    </source>
</evidence>
<proteinExistence type="inferred from homology"/>
<keyword evidence="3 4" id="KW-0067">ATP-binding</keyword>
<gene>
    <name evidence="6" type="ORF">CAL65_19865</name>
</gene>
<protein>
    <recommendedName>
        <fullName evidence="4">Putative glutamate--cysteine ligase 2</fullName>
        <ecNumber evidence="4">6.3.2.2</ecNumber>
    </recommendedName>
    <alternativeName>
        <fullName evidence="4">Gamma-glutamylcysteine synthetase 2</fullName>
        <shortName evidence="4">GCS 2</shortName>
        <shortName evidence="4">Gamma-GCS 2</shortName>
    </alternativeName>
</protein>
<dbReference type="Gene3D" id="3.30.590.20">
    <property type="match status" value="1"/>
</dbReference>
<keyword evidence="1 4" id="KW-0436">Ligase</keyword>
<evidence type="ECO:0000256" key="3">
    <source>
        <dbReference type="ARBA" id="ARBA00022840"/>
    </source>
</evidence>